<feature type="compositionally biased region" description="Low complexity" evidence="1">
    <location>
        <begin position="1"/>
        <end position="14"/>
    </location>
</feature>
<sequence length="329" mass="35503">MSGNNQWNGGNDQWGADRGAPNPRAHQQVPDQPKKRSRAIPILWTILALVVIAAVVVIAVQVINNRASNNTSADGGAASSEATTSPAEESQKNSSTKEANDSDNKSGPSVSERCTIVYMHQTGVVPAELDDVEKCDGTWAAAIQHGTDWSIPLHWTGSEWEEYTPDKDNIYSPIGGRCYSDERMQRDGVPEDTQRMFGRCTPASEAKKHPNNNNSGGTITSVSVNGSTRSIRNVTCDGDYVLIVQLVIDQPGGDTKSKLRSALASNSDAYYTYPGACPSLRKKDSNGNLVYPVLVDYGNDRDAVCEAASRTSGAFPRRLNNDDSYSSPC</sequence>
<dbReference type="RefSeq" id="WP_303735370.1">
    <property type="nucleotide sequence ID" value="NZ_QFRA01000028.1"/>
</dbReference>
<keyword evidence="2" id="KW-0812">Transmembrane</keyword>
<keyword evidence="2" id="KW-1133">Transmembrane helix</keyword>
<organism evidence="3 4">
    <name type="scientific">Corynebacterium kroppenstedtii</name>
    <dbReference type="NCBI Taxonomy" id="161879"/>
    <lineage>
        <taxon>Bacteria</taxon>
        <taxon>Bacillati</taxon>
        <taxon>Actinomycetota</taxon>
        <taxon>Actinomycetes</taxon>
        <taxon>Mycobacteriales</taxon>
        <taxon>Corynebacteriaceae</taxon>
        <taxon>Corynebacterium</taxon>
    </lineage>
</organism>
<evidence type="ECO:0000313" key="4">
    <source>
        <dbReference type="Proteomes" id="UP000249432"/>
    </source>
</evidence>
<feature type="region of interest" description="Disordered" evidence="1">
    <location>
        <begin position="1"/>
        <end position="36"/>
    </location>
</feature>
<feature type="region of interest" description="Disordered" evidence="1">
    <location>
        <begin position="68"/>
        <end position="110"/>
    </location>
</feature>
<keyword evidence="2" id="KW-0472">Membrane</keyword>
<evidence type="ECO:0000256" key="2">
    <source>
        <dbReference type="SAM" id="Phobius"/>
    </source>
</evidence>
<name>A0A2W5SW77_9CORY</name>
<reference evidence="3 4" key="1">
    <citation type="submission" date="2017-08" db="EMBL/GenBank/DDBJ databases">
        <title>Infants hospitalized years apart are colonized by the same room-sourced microbial strains.</title>
        <authorList>
            <person name="Brooks B."/>
            <person name="Olm M.R."/>
            <person name="Firek B.A."/>
            <person name="Baker R."/>
            <person name="Thomas B.C."/>
            <person name="Morowitz M.J."/>
            <person name="Banfield J.F."/>
        </authorList>
    </citation>
    <scope>NUCLEOTIDE SEQUENCE [LARGE SCALE GENOMIC DNA]</scope>
    <source>
        <strain evidence="3">S2_003_000_R1_3</strain>
    </source>
</reference>
<accession>A0A2W5SW77</accession>
<dbReference type="AlphaFoldDB" id="A0A2W5SW77"/>
<feature type="compositionally biased region" description="Low complexity" evidence="1">
    <location>
        <begin position="71"/>
        <end position="88"/>
    </location>
</feature>
<feature type="transmembrane region" description="Helical" evidence="2">
    <location>
        <begin position="42"/>
        <end position="63"/>
    </location>
</feature>
<protein>
    <submittedName>
        <fullName evidence="3">Uncharacterized protein</fullName>
    </submittedName>
</protein>
<evidence type="ECO:0000313" key="3">
    <source>
        <dbReference type="EMBL" id="PZR03796.1"/>
    </source>
</evidence>
<proteinExistence type="predicted"/>
<dbReference type="Proteomes" id="UP000249432">
    <property type="component" value="Unassembled WGS sequence"/>
</dbReference>
<evidence type="ECO:0000256" key="1">
    <source>
        <dbReference type="SAM" id="MobiDB-lite"/>
    </source>
</evidence>
<comment type="caution">
    <text evidence="3">The sequence shown here is derived from an EMBL/GenBank/DDBJ whole genome shotgun (WGS) entry which is preliminary data.</text>
</comment>
<gene>
    <name evidence="3" type="ORF">DI525_08960</name>
</gene>
<dbReference type="EMBL" id="QFRA01000028">
    <property type="protein sequence ID" value="PZR03796.1"/>
    <property type="molecule type" value="Genomic_DNA"/>
</dbReference>